<feature type="region of interest" description="Disordered" evidence="7">
    <location>
        <begin position="383"/>
        <end position="408"/>
    </location>
</feature>
<evidence type="ECO:0000256" key="6">
    <source>
        <dbReference type="PIRSR" id="PIRSR018169-1"/>
    </source>
</evidence>
<evidence type="ECO:0000256" key="7">
    <source>
        <dbReference type="SAM" id="MobiDB-lite"/>
    </source>
</evidence>
<reference evidence="8" key="1">
    <citation type="submission" date="2022-01" db="EMBL/GenBank/DDBJ databases">
        <authorList>
            <person name="Braso-Vives M."/>
        </authorList>
    </citation>
    <scope>NUCLEOTIDE SEQUENCE</scope>
</reference>
<dbReference type="InterPro" id="IPR029058">
    <property type="entry name" value="AB_hydrolase_fold"/>
</dbReference>
<comment type="catalytic activity">
    <reaction evidence="5">
        <text>a 1-O-alkyl-2-acetyl-sn-glycero-3-phosphocholine + H2O = a 1-O-alkyl-sn-glycero-3-phosphocholine + acetate + H(+)</text>
        <dbReference type="Rhea" id="RHEA:17777"/>
        <dbReference type="ChEBI" id="CHEBI:15377"/>
        <dbReference type="ChEBI" id="CHEBI:15378"/>
        <dbReference type="ChEBI" id="CHEBI:30089"/>
        <dbReference type="ChEBI" id="CHEBI:30909"/>
        <dbReference type="ChEBI" id="CHEBI:36707"/>
        <dbReference type="EC" id="3.1.1.47"/>
    </reaction>
</comment>
<evidence type="ECO:0000256" key="5">
    <source>
        <dbReference type="PIRNR" id="PIRNR018169"/>
    </source>
</evidence>
<evidence type="ECO:0000256" key="3">
    <source>
        <dbReference type="ARBA" id="ARBA00022963"/>
    </source>
</evidence>
<evidence type="ECO:0000313" key="9">
    <source>
        <dbReference type="Proteomes" id="UP000838412"/>
    </source>
</evidence>
<organism evidence="8 9">
    <name type="scientific">Branchiostoma lanceolatum</name>
    <name type="common">Common lancelet</name>
    <name type="synonym">Amphioxus lanceolatum</name>
    <dbReference type="NCBI Taxonomy" id="7740"/>
    <lineage>
        <taxon>Eukaryota</taxon>
        <taxon>Metazoa</taxon>
        <taxon>Chordata</taxon>
        <taxon>Cephalochordata</taxon>
        <taxon>Leptocardii</taxon>
        <taxon>Amphioxiformes</taxon>
        <taxon>Branchiostomatidae</taxon>
        <taxon>Branchiostoma</taxon>
    </lineage>
</organism>
<evidence type="ECO:0000256" key="2">
    <source>
        <dbReference type="ARBA" id="ARBA00022801"/>
    </source>
</evidence>
<feature type="active site" description="Charge relay system" evidence="6">
    <location>
        <position position="256"/>
    </location>
</feature>
<dbReference type="PANTHER" id="PTHR10272">
    <property type="entry name" value="PLATELET-ACTIVATING FACTOR ACETYLHYDROLASE"/>
    <property type="match status" value="1"/>
</dbReference>
<dbReference type="Gene3D" id="3.40.50.1820">
    <property type="entry name" value="alpha/beta hydrolase"/>
    <property type="match status" value="1"/>
</dbReference>
<keyword evidence="4 5" id="KW-0443">Lipid metabolism</keyword>
<keyword evidence="9" id="KW-1185">Reference proteome</keyword>
<dbReference type="PIRSF" id="PIRSF018169">
    <property type="entry name" value="PAF_acetylhydrolase"/>
    <property type="match status" value="1"/>
</dbReference>
<dbReference type="Proteomes" id="UP000838412">
    <property type="component" value="Chromosome 11"/>
</dbReference>
<feature type="active site" description="Charge relay system" evidence="6">
    <location>
        <position position="312"/>
    </location>
</feature>
<dbReference type="GO" id="GO:0016042">
    <property type="term" value="P:lipid catabolic process"/>
    <property type="evidence" value="ECO:0007669"/>
    <property type="project" value="UniProtKB-KW"/>
</dbReference>
<dbReference type="EC" id="3.1.1.47" evidence="1 5"/>
<dbReference type="SUPFAM" id="SSF53474">
    <property type="entry name" value="alpha/beta-Hydrolases"/>
    <property type="match status" value="1"/>
</dbReference>
<feature type="active site" description="Nucleophile" evidence="6">
    <location>
        <position position="233"/>
    </location>
</feature>
<dbReference type="Pfam" id="PF03403">
    <property type="entry name" value="PAF-AH_p_II"/>
    <property type="match status" value="1"/>
</dbReference>
<dbReference type="SMR" id="A0A8J9W5I0"/>
<dbReference type="GO" id="GO:0003847">
    <property type="term" value="F:1-alkyl-2-acetylglycerophosphocholine esterase activity"/>
    <property type="evidence" value="ECO:0007669"/>
    <property type="project" value="UniProtKB-UniRule"/>
</dbReference>
<dbReference type="PANTHER" id="PTHR10272:SF0">
    <property type="entry name" value="PLATELET-ACTIVATING FACTOR ACETYLHYDROLASE"/>
    <property type="match status" value="1"/>
</dbReference>
<name>A0A8J9W5I0_BRALA</name>
<evidence type="ECO:0000256" key="1">
    <source>
        <dbReference type="ARBA" id="ARBA00013201"/>
    </source>
</evidence>
<accession>A0A8J9W5I0</accession>
<keyword evidence="3 5" id="KW-0442">Lipid degradation</keyword>
<proteinExistence type="predicted"/>
<evidence type="ECO:0000313" key="8">
    <source>
        <dbReference type="EMBL" id="CAH1240521.1"/>
    </source>
</evidence>
<feature type="compositionally biased region" description="Basic and acidic residues" evidence="7">
    <location>
        <begin position="384"/>
        <end position="398"/>
    </location>
</feature>
<dbReference type="AlphaFoldDB" id="A0A8J9W5I0"/>
<evidence type="ECO:0000256" key="4">
    <source>
        <dbReference type="ARBA" id="ARBA00023098"/>
    </source>
</evidence>
<protein>
    <recommendedName>
        <fullName evidence="1 5">1-alkyl-2-acetylglycerophosphocholine esterase</fullName>
        <ecNumber evidence="1 5">3.1.1.47</ecNumber>
    </recommendedName>
</protein>
<keyword evidence="2 5" id="KW-0378">Hydrolase</keyword>
<dbReference type="OrthoDB" id="2363873at2759"/>
<dbReference type="InterPro" id="IPR016715">
    <property type="entry name" value="PAF_acetylhydro_eukaryote"/>
</dbReference>
<gene>
    <name evidence="8" type="primary">PLA2G7</name>
    <name evidence="8" type="ORF">BLAG_LOCUS4455</name>
</gene>
<sequence>MGSRLGIRAGTGPHTVGVTDIRTAGPDKHGVFLRLFYPTEPCDIRQRKCDWPTWTPSWQYLDGYLKFMAVPKWTFPLCRLILGNPKVPAILNAPLLKQETPSKFPVIVFSHGLGGQRTTYSVVCSEMASRGYLVASIEHRDGSASATYVTRQEDDGKTQTVEWIPMTPKPEGDEYPVRNKQVHQRADELGHMLDLLVTMDQGSNINNLCKTGMDLSQFKDKLDLDRVAAMGHSFGGASSLVSLYRDPRLKCAVILDGWMLPVDREMYPQITQPILFINTEAFHWPGNIVRMNRLMGMDGTDRKMITIKGSVHQSQSDFTFLFGEFFGTRVHSRGPLDPHVVIDINNEASLAFMAKHLDLPRGDYNSALLEGEGEHLIKGTNVKLDPRPAKEEHVDTSVEKPTPNEAKL</sequence>
<dbReference type="EMBL" id="OV696696">
    <property type="protein sequence ID" value="CAH1240521.1"/>
    <property type="molecule type" value="Genomic_DNA"/>
</dbReference>